<protein>
    <recommendedName>
        <fullName evidence="2">Nucleotide pyrophosphohydrolase</fullName>
    </recommendedName>
</protein>
<sequence>MTHRFEQLLKLIREFSDERDWSQFHTPKNLVLAITAEVGELSEAIQWKSDQEVIEFLSTPGGRKKVSEEVADVAIYLIRFCQELDLDFIEILNEKIRVNEIKYPIKSSKGNAIKYTELEI</sequence>
<dbReference type="Pfam" id="PF12643">
    <property type="entry name" value="MazG-like"/>
    <property type="match status" value="1"/>
</dbReference>
<dbReference type="EMBL" id="JNSL01000231">
    <property type="protein sequence ID" value="KGA11693.1"/>
    <property type="molecule type" value="Genomic_DNA"/>
</dbReference>
<reference evidence="1" key="1">
    <citation type="submission" date="2014-06" db="EMBL/GenBank/DDBJ databases">
        <title>Key roles for freshwater Actinobacteria revealed by deep metagenomic sequencing.</title>
        <authorList>
            <person name="Ghai R."/>
            <person name="Mizuno C.M."/>
            <person name="Picazo A."/>
            <person name="Camacho A."/>
            <person name="Rodriguez-Valera F."/>
        </authorList>
    </citation>
    <scope>NUCLEOTIDE SEQUENCE</scope>
</reference>
<dbReference type="PANTHER" id="PTHR46523">
    <property type="entry name" value="DCTP PYROPHOSPHATASE 1"/>
    <property type="match status" value="1"/>
</dbReference>
<dbReference type="CDD" id="cd11537">
    <property type="entry name" value="NTP-PPase_RS21-C6_like"/>
    <property type="match status" value="1"/>
</dbReference>
<dbReference type="GO" id="GO:0006253">
    <property type="term" value="P:dCTP catabolic process"/>
    <property type="evidence" value="ECO:0007669"/>
    <property type="project" value="TreeGrafter"/>
</dbReference>
<accession>A0A094S1Y8</accession>
<organism evidence="1">
    <name type="scientific">freshwater metagenome</name>
    <dbReference type="NCBI Taxonomy" id="449393"/>
    <lineage>
        <taxon>unclassified sequences</taxon>
        <taxon>metagenomes</taxon>
        <taxon>ecological metagenomes</taxon>
    </lineage>
</organism>
<dbReference type="GO" id="GO:0042262">
    <property type="term" value="P:DNA protection"/>
    <property type="evidence" value="ECO:0007669"/>
    <property type="project" value="TreeGrafter"/>
</dbReference>
<gene>
    <name evidence="1" type="ORF">GM51_22345</name>
</gene>
<dbReference type="Gene3D" id="1.10.287.1080">
    <property type="entry name" value="MazG-like"/>
    <property type="match status" value="1"/>
</dbReference>
<dbReference type="AlphaFoldDB" id="A0A094S1Y8"/>
<dbReference type="PIRSF" id="PIRSF029826">
    <property type="entry name" value="UCP029826_pph"/>
    <property type="match status" value="1"/>
</dbReference>
<dbReference type="InterPro" id="IPR052555">
    <property type="entry name" value="dCTP_Pyrophosphatase"/>
</dbReference>
<dbReference type="InterPro" id="IPR025984">
    <property type="entry name" value="DCTPP"/>
</dbReference>
<dbReference type="GO" id="GO:0047840">
    <property type="term" value="F:dCTP diphosphatase activity"/>
    <property type="evidence" value="ECO:0007669"/>
    <property type="project" value="TreeGrafter"/>
</dbReference>
<dbReference type="SUPFAM" id="SSF101386">
    <property type="entry name" value="all-alpha NTP pyrophosphatases"/>
    <property type="match status" value="1"/>
</dbReference>
<evidence type="ECO:0008006" key="2">
    <source>
        <dbReference type="Google" id="ProtNLM"/>
    </source>
</evidence>
<evidence type="ECO:0000313" key="1">
    <source>
        <dbReference type="EMBL" id="KGA11693.1"/>
    </source>
</evidence>
<dbReference type="GO" id="GO:0005829">
    <property type="term" value="C:cytosol"/>
    <property type="evidence" value="ECO:0007669"/>
    <property type="project" value="TreeGrafter"/>
</dbReference>
<dbReference type="PANTHER" id="PTHR46523:SF1">
    <property type="entry name" value="DCTP PYROPHOSPHATASE 1"/>
    <property type="match status" value="1"/>
</dbReference>
<comment type="caution">
    <text evidence="1">The sequence shown here is derived from an EMBL/GenBank/DDBJ whole genome shotgun (WGS) entry which is preliminary data.</text>
</comment>
<proteinExistence type="predicted"/>
<name>A0A094S1Y8_9ZZZZ</name>